<dbReference type="Pfam" id="PF00496">
    <property type="entry name" value="SBP_bac_5"/>
    <property type="match status" value="1"/>
</dbReference>
<evidence type="ECO:0000313" key="2">
    <source>
        <dbReference type="EMBL" id="MFD0912023.1"/>
    </source>
</evidence>
<reference evidence="3" key="1">
    <citation type="journal article" date="2019" name="Int. J. Syst. Evol. Microbiol.">
        <title>The Global Catalogue of Microorganisms (GCM) 10K type strain sequencing project: providing services to taxonomists for standard genome sequencing and annotation.</title>
        <authorList>
            <consortium name="The Broad Institute Genomics Platform"/>
            <consortium name="The Broad Institute Genome Sequencing Center for Infectious Disease"/>
            <person name="Wu L."/>
            <person name="Ma J."/>
        </authorList>
    </citation>
    <scope>NUCLEOTIDE SEQUENCE [LARGE SCALE GENOMIC DNA]</scope>
    <source>
        <strain evidence="3">CCUG 58412</strain>
    </source>
</reference>
<gene>
    <name evidence="2" type="ORF">ACFQ1Z_00555</name>
</gene>
<name>A0ABW3F2D1_9PROT</name>
<organism evidence="2 3">
    <name type="scientific">Methylophilus luteus</name>
    <dbReference type="NCBI Taxonomy" id="640108"/>
    <lineage>
        <taxon>Bacteria</taxon>
        <taxon>Pseudomonadati</taxon>
        <taxon>Pseudomonadota</taxon>
        <taxon>Betaproteobacteria</taxon>
        <taxon>Nitrosomonadales</taxon>
        <taxon>Methylophilaceae</taxon>
        <taxon>Methylophilus</taxon>
    </lineage>
</organism>
<dbReference type="PROSITE" id="PS51257">
    <property type="entry name" value="PROKAR_LIPOPROTEIN"/>
    <property type="match status" value="1"/>
</dbReference>
<sequence>MSSELSRRGFLIQGAALGGSLLLGGGLLTACSDQKAASSTYTRSTTPRHGGRLRMGIIDGSKAGDLDAHKPTTSSAIIRGFALYSKLWEWGEHMTPDLALAEEVEVNDDATLWTIRLKKDLEFHHGKTITADDLIYSTRRLSDPELASPYLGYVKWIDRDNLVKLDERTVQIPIRGGSGLLSLPDAWVNFGGIVPVDYHPVTNPVGAGPFKLKEFVPGQRSVFTRFENFYKSGQPYPDELEIIDFKDEYARISALLSGQIDMANGVAPEQVTALKNNQAIQVITNQTHGFQSIDLNLSVEPFKDDRVRQAFRLMIDRQEVIDRALAGQGRIANDIYSPLDPTFNHGIAQRPYDPEQARALIKQAGYEGLTVELTVGPGLSAVAGGSPVAQVFAAQAKKAGVNIKINQVDAATFGGPKRTDWQLSTNSRLGGEFLHTAASVDSFLSSANKTHFHDERFDTLFRQAISTKSLEKRTPLVHEAQQIQHDKGGLIIWAYVNTLDLASNAVGGLQAERSHFPTWRFDKLWLNQAV</sequence>
<dbReference type="InterPro" id="IPR039424">
    <property type="entry name" value="SBP_5"/>
</dbReference>
<dbReference type="PROSITE" id="PS51318">
    <property type="entry name" value="TAT"/>
    <property type="match status" value="1"/>
</dbReference>
<dbReference type="PANTHER" id="PTHR30290">
    <property type="entry name" value="PERIPLASMIC BINDING COMPONENT OF ABC TRANSPORTER"/>
    <property type="match status" value="1"/>
</dbReference>
<dbReference type="Gene3D" id="3.10.105.10">
    <property type="entry name" value="Dipeptide-binding Protein, Domain 3"/>
    <property type="match status" value="1"/>
</dbReference>
<dbReference type="InterPro" id="IPR006311">
    <property type="entry name" value="TAT_signal"/>
</dbReference>
<dbReference type="Gene3D" id="3.40.190.10">
    <property type="entry name" value="Periplasmic binding protein-like II"/>
    <property type="match status" value="1"/>
</dbReference>
<dbReference type="Gene3D" id="3.90.76.10">
    <property type="entry name" value="Dipeptide-binding Protein, Domain 1"/>
    <property type="match status" value="1"/>
</dbReference>
<feature type="domain" description="Solute-binding protein family 5" evidence="1">
    <location>
        <begin position="98"/>
        <end position="449"/>
    </location>
</feature>
<evidence type="ECO:0000259" key="1">
    <source>
        <dbReference type="Pfam" id="PF00496"/>
    </source>
</evidence>
<proteinExistence type="predicted"/>
<dbReference type="PANTHER" id="PTHR30290:SF83">
    <property type="entry name" value="ABC TRANSPORTER SUBSTRATE-BINDING PROTEIN"/>
    <property type="match status" value="1"/>
</dbReference>
<protein>
    <submittedName>
        <fullName evidence="2">ABC transporter substrate-binding protein</fullName>
    </submittedName>
</protein>
<dbReference type="InterPro" id="IPR030678">
    <property type="entry name" value="Peptide/Ni-bd"/>
</dbReference>
<comment type="caution">
    <text evidence="2">The sequence shown here is derived from an EMBL/GenBank/DDBJ whole genome shotgun (WGS) entry which is preliminary data.</text>
</comment>
<dbReference type="RefSeq" id="WP_379054577.1">
    <property type="nucleotide sequence ID" value="NZ_JBHTKB010000001.1"/>
</dbReference>
<keyword evidence="3" id="KW-1185">Reference proteome</keyword>
<evidence type="ECO:0000313" key="3">
    <source>
        <dbReference type="Proteomes" id="UP001597128"/>
    </source>
</evidence>
<dbReference type="PIRSF" id="PIRSF002741">
    <property type="entry name" value="MppA"/>
    <property type="match status" value="1"/>
</dbReference>
<dbReference type="SUPFAM" id="SSF53850">
    <property type="entry name" value="Periplasmic binding protein-like II"/>
    <property type="match status" value="1"/>
</dbReference>
<dbReference type="Proteomes" id="UP001597128">
    <property type="component" value="Unassembled WGS sequence"/>
</dbReference>
<dbReference type="EMBL" id="JBHTKB010000001">
    <property type="protein sequence ID" value="MFD0912023.1"/>
    <property type="molecule type" value="Genomic_DNA"/>
</dbReference>
<dbReference type="InterPro" id="IPR000914">
    <property type="entry name" value="SBP_5_dom"/>
</dbReference>
<dbReference type="CDD" id="cd08503">
    <property type="entry name" value="PBP2_NikA_DppA_OppA_like_17"/>
    <property type="match status" value="1"/>
</dbReference>
<accession>A0ABW3F2D1</accession>